<dbReference type="InterPro" id="IPR012902">
    <property type="entry name" value="N_methyl_site"/>
</dbReference>
<dbReference type="InterPro" id="IPR045584">
    <property type="entry name" value="Pilin-like"/>
</dbReference>
<evidence type="ECO:0000256" key="3">
    <source>
        <dbReference type="ARBA" id="ARBA00022475"/>
    </source>
</evidence>
<organism evidence="11 12">
    <name type="scientific">Thioalkalivibrio sulfidiphilus (strain HL-EbGR7)</name>
    <dbReference type="NCBI Taxonomy" id="396588"/>
    <lineage>
        <taxon>Bacteria</taxon>
        <taxon>Pseudomonadati</taxon>
        <taxon>Pseudomonadota</taxon>
        <taxon>Gammaproteobacteria</taxon>
        <taxon>Chromatiales</taxon>
        <taxon>Ectothiorhodospiraceae</taxon>
        <taxon>Thioalkalivibrio</taxon>
    </lineage>
</organism>
<dbReference type="InterPro" id="IPR010052">
    <property type="entry name" value="T2SS_protein-GspI"/>
</dbReference>
<dbReference type="Proteomes" id="UP000002383">
    <property type="component" value="Chromosome"/>
</dbReference>
<protein>
    <recommendedName>
        <fullName evidence="9">Type II secretion system protein I</fullName>
        <shortName evidence="9">T2SS minor pseudopilin I</shortName>
    </recommendedName>
</protein>
<dbReference type="AlphaFoldDB" id="B8GU49"/>
<dbReference type="STRING" id="396588.Tgr7_0233"/>
<comment type="function">
    <text evidence="9">Component of the type II secretion system required for the energy-dependent secretion of extracellular factors such as proteases and toxins from the periplasm.</text>
</comment>
<dbReference type="PANTHER" id="PTHR38779:SF2">
    <property type="entry name" value="TYPE II SECRETION SYSTEM PROTEIN I-RELATED"/>
    <property type="match status" value="1"/>
</dbReference>
<accession>B8GU49</accession>
<evidence type="ECO:0000256" key="5">
    <source>
        <dbReference type="ARBA" id="ARBA00022519"/>
    </source>
</evidence>
<comment type="PTM">
    <text evidence="9">Cleaved by prepilin peptidase.</text>
</comment>
<comment type="similarity">
    <text evidence="2 9">Belongs to the GSP I family.</text>
</comment>
<dbReference type="NCBIfam" id="TIGR01707">
    <property type="entry name" value="gspI"/>
    <property type="match status" value="1"/>
</dbReference>
<dbReference type="HOGENOM" id="CLU_121289_6_0_6"/>
<dbReference type="PANTHER" id="PTHR38779">
    <property type="entry name" value="TYPE II SECRETION SYSTEM PROTEIN I-RELATED"/>
    <property type="match status" value="1"/>
</dbReference>
<feature type="domain" description="Type II secretion system protein GspI C-terminal" evidence="10">
    <location>
        <begin position="49"/>
        <end position="135"/>
    </location>
</feature>
<keyword evidence="5 9" id="KW-0997">Cell inner membrane</keyword>
<feature type="transmembrane region" description="Helical" evidence="9">
    <location>
        <begin position="16"/>
        <end position="36"/>
    </location>
</feature>
<dbReference type="InterPro" id="IPR003413">
    <property type="entry name" value="T2SS_GspI_C"/>
</dbReference>
<dbReference type="Pfam" id="PF02501">
    <property type="entry name" value="T2SSI"/>
    <property type="match status" value="1"/>
</dbReference>
<dbReference type="NCBIfam" id="TIGR02532">
    <property type="entry name" value="IV_pilin_GFxxxE"/>
    <property type="match status" value="1"/>
</dbReference>
<dbReference type="Pfam" id="PF07963">
    <property type="entry name" value="N_methyl"/>
    <property type="match status" value="1"/>
</dbReference>
<evidence type="ECO:0000256" key="4">
    <source>
        <dbReference type="ARBA" id="ARBA00022481"/>
    </source>
</evidence>
<keyword evidence="7 9" id="KW-1133">Transmembrane helix</keyword>
<evidence type="ECO:0000313" key="12">
    <source>
        <dbReference type="Proteomes" id="UP000002383"/>
    </source>
</evidence>
<keyword evidence="12" id="KW-1185">Reference proteome</keyword>
<dbReference type="OrthoDB" id="6121517at2"/>
<gene>
    <name evidence="11" type="ordered locus">Tgr7_0233</name>
</gene>
<dbReference type="GO" id="GO:0015627">
    <property type="term" value="C:type II protein secretion system complex"/>
    <property type="evidence" value="ECO:0007669"/>
    <property type="project" value="UniProtKB-UniRule"/>
</dbReference>
<dbReference type="EMBL" id="CP001339">
    <property type="protein sequence ID" value="ACL71332.1"/>
    <property type="molecule type" value="Genomic_DNA"/>
</dbReference>
<dbReference type="GO" id="GO:0015628">
    <property type="term" value="P:protein secretion by the type II secretion system"/>
    <property type="evidence" value="ECO:0007669"/>
    <property type="project" value="UniProtKB-UniRule"/>
</dbReference>
<evidence type="ECO:0000256" key="6">
    <source>
        <dbReference type="ARBA" id="ARBA00022692"/>
    </source>
</evidence>
<dbReference type="KEGG" id="tgr:Tgr7_0233"/>
<evidence type="ECO:0000256" key="1">
    <source>
        <dbReference type="ARBA" id="ARBA00004377"/>
    </source>
</evidence>
<evidence type="ECO:0000256" key="7">
    <source>
        <dbReference type="ARBA" id="ARBA00022989"/>
    </source>
</evidence>
<dbReference type="SUPFAM" id="SSF54523">
    <property type="entry name" value="Pili subunits"/>
    <property type="match status" value="1"/>
</dbReference>
<comment type="subcellular location">
    <subcellularLocation>
        <location evidence="1 9">Cell inner membrane</location>
        <topology evidence="1 9">Single-pass membrane protein</topology>
    </subcellularLocation>
</comment>
<dbReference type="RefSeq" id="WP_012636821.1">
    <property type="nucleotide sequence ID" value="NC_011901.1"/>
</dbReference>
<keyword evidence="8 9" id="KW-0472">Membrane</keyword>
<evidence type="ECO:0000256" key="9">
    <source>
        <dbReference type="RuleBase" id="RU368030"/>
    </source>
</evidence>
<dbReference type="Gene3D" id="3.30.1300.30">
    <property type="entry name" value="GSPII I/J protein-like"/>
    <property type="match status" value="1"/>
</dbReference>
<keyword evidence="3" id="KW-1003">Cell membrane</keyword>
<keyword evidence="6 9" id="KW-0812">Transmembrane</keyword>
<evidence type="ECO:0000259" key="10">
    <source>
        <dbReference type="Pfam" id="PF02501"/>
    </source>
</evidence>
<sequence>MILCPRPRRPYGQRGFTLLEVLVAVVILAVAMGALIKVGSENAANAAYLRDRTHAHWVGMNLLTRYRIGMEPRQIGSREGTSEMGERTWYWRATVSEASVDVEGVTLGGLVRVEVEVRDRDDRDREPLARVVGFIL</sequence>
<evidence type="ECO:0000313" key="11">
    <source>
        <dbReference type="EMBL" id="ACL71332.1"/>
    </source>
</evidence>
<keyword evidence="4 9" id="KW-0488">Methylation</keyword>
<dbReference type="PROSITE" id="PS00409">
    <property type="entry name" value="PROKAR_NTER_METHYL"/>
    <property type="match status" value="1"/>
</dbReference>
<reference evidence="11 12" key="1">
    <citation type="journal article" date="2011" name="Stand. Genomic Sci.">
        <title>Complete genome sequence of 'Thioalkalivibrio sulfidophilus' HL-EbGr7.</title>
        <authorList>
            <person name="Muyzer G."/>
            <person name="Sorokin D.Y."/>
            <person name="Mavromatis K."/>
            <person name="Lapidus A."/>
            <person name="Clum A."/>
            <person name="Ivanova N."/>
            <person name="Pati A."/>
            <person name="d'Haeseleer P."/>
            <person name="Woyke T."/>
            <person name="Kyrpides N.C."/>
        </authorList>
    </citation>
    <scope>NUCLEOTIDE SEQUENCE [LARGE SCALE GENOMIC DNA]</scope>
    <source>
        <strain evidence="11 12">HL-EbGR7</strain>
    </source>
</reference>
<comment type="subunit">
    <text evidence="9">Type II secretion is composed of four main components: the outer membrane complex, the inner membrane complex, the cytoplasmic secretion ATPase and the periplasm-spanning pseudopilus.</text>
</comment>
<evidence type="ECO:0000256" key="8">
    <source>
        <dbReference type="ARBA" id="ARBA00023136"/>
    </source>
</evidence>
<dbReference type="GO" id="GO:0005886">
    <property type="term" value="C:plasma membrane"/>
    <property type="evidence" value="ECO:0007669"/>
    <property type="project" value="UniProtKB-SubCell"/>
</dbReference>
<dbReference type="eggNOG" id="COG2165">
    <property type="taxonomic scope" value="Bacteria"/>
</dbReference>
<evidence type="ECO:0000256" key="2">
    <source>
        <dbReference type="ARBA" id="ARBA00008358"/>
    </source>
</evidence>
<name>B8GU49_THISH</name>
<proteinExistence type="inferred from homology"/>